<keyword evidence="6" id="KW-1185">Reference proteome</keyword>
<dbReference type="OrthoDB" id="6162665at2759"/>
<sequence length="127" mass="14700">MTRSIRARDFSIAHLVLNETKDDINKCYDTNDDVTNCEPKSKIPRLSPVDSDSVNRENTAFTDRSNTDTGGGDDNEDPLSPVNDFPKRKQRRYRTTFTSFQLEELEKAFSRTHYPDVFTRLVQNCFN</sequence>
<feature type="domain" description="Homeobox" evidence="4">
    <location>
        <begin position="91"/>
        <end position="120"/>
    </location>
</feature>
<dbReference type="PANTHER" id="PTHR24329">
    <property type="entry name" value="HOMEOBOX PROTEIN ARISTALESS"/>
    <property type="match status" value="1"/>
</dbReference>
<organism evidence="5 6">
    <name type="scientific">Leptotrombidium deliense</name>
    <dbReference type="NCBI Taxonomy" id="299467"/>
    <lineage>
        <taxon>Eukaryota</taxon>
        <taxon>Metazoa</taxon>
        <taxon>Ecdysozoa</taxon>
        <taxon>Arthropoda</taxon>
        <taxon>Chelicerata</taxon>
        <taxon>Arachnida</taxon>
        <taxon>Acari</taxon>
        <taxon>Acariformes</taxon>
        <taxon>Trombidiformes</taxon>
        <taxon>Prostigmata</taxon>
        <taxon>Anystina</taxon>
        <taxon>Parasitengona</taxon>
        <taxon>Trombiculoidea</taxon>
        <taxon>Trombiculidae</taxon>
        <taxon>Leptotrombidium</taxon>
    </lineage>
</organism>
<keyword evidence="2 5" id="KW-0371">Homeobox</keyword>
<evidence type="ECO:0000313" key="5">
    <source>
        <dbReference type="EMBL" id="RWS23033.1"/>
    </source>
</evidence>
<dbReference type="AlphaFoldDB" id="A0A443S6A8"/>
<dbReference type="InterPro" id="IPR001356">
    <property type="entry name" value="HD"/>
</dbReference>
<dbReference type="VEuPathDB" id="VectorBase:LDEU009007"/>
<evidence type="ECO:0000256" key="3">
    <source>
        <dbReference type="SAM" id="MobiDB-lite"/>
    </source>
</evidence>
<dbReference type="GO" id="GO:0000981">
    <property type="term" value="F:DNA-binding transcription factor activity, RNA polymerase II-specific"/>
    <property type="evidence" value="ECO:0007669"/>
    <property type="project" value="TreeGrafter"/>
</dbReference>
<evidence type="ECO:0000256" key="2">
    <source>
        <dbReference type="RuleBase" id="RU000682"/>
    </source>
</evidence>
<feature type="region of interest" description="Disordered" evidence="3">
    <location>
        <begin position="37"/>
        <end position="90"/>
    </location>
</feature>
<name>A0A443S6A8_9ACAR</name>
<evidence type="ECO:0000256" key="1">
    <source>
        <dbReference type="ARBA" id="ARBA00004123"/>
    </source>
</evidence>
<comment type="subcellular location">
    <subcellularLocation>
        <location evidence="1 2">Nucleus</location>
    </subcellularLocation>
</comment>
<keyword evidence="2" id="KW-0539">Nucleus</keyword>
<evidence type="ECO:0000259" key="4">
    <source>
        <dbReference type="Pfam" id="PF00046"/>
    </source>
</evidence>
<evidence type="ECO:0000313" key="6">
    <source>
        <dbReference type="Proteomes" id="UP000288716"/>
    </source>
</evidence>
<reference evidence="5 6" key="1">
    <citation type="journal article" date="2018" name="Gigascience">
        <title>Genomes of trombidid mites reveal novel predicted allergens and laterally-transferred genes associated with secondary metabolism.</title>
        <authorList>
            <person name="Dong X."/>
            <person name="Chaisiri K."/>
            <person name="Xia D."/>
            <person name="Armstrong S.D."/>
            <person name="Fang Y."/>
            <person name="Donnelly M.J."/>
            <person name="Kadowaki T."/>
            <person name="McGarry J.W."/>
            <person name="Darby A.C."/>
            <person name="Makepeace B.L."/>
        </authorList>
    </citation>
    <scope>NUCLEOTIDE SEQUENCE [LARGE SCALE GENOMIC DNA]</scope>
    <source>
        <strain evidence="5">UoL-UT</strain>
    </source>
</reference>
<dbReference type="CDD" id="cd00086">
    <property type="entry name" value="homeodomain"/>
    <property type="match status" value="1"/>
</dbReference>
<dbReference type="GO" id="GO:0005634">
    <property type="term" value="C:nucleus"/>
    <property type="evidence" value="ECO:0007669"/>
    <property type="project" value="UniProtKB-SubCell"/>
</dbReference>
<feature type="compositionally biased region" description="Polar residues" evidence="3">
    <location>
        <begin position="50"/>
        <end position="64"/>
    </location>
</feature>
<gene>
    <name evidence="5" type="ORF">B4U80_00100</name>
</gene>
<dbReference type="PANTHER" id="PTHR24329:SF337">
    <property type="entry name" value="ARISTALESS RELATED HOMEOBOX"/>
    <property type="match status" value="1"/>
</dbReference>
<keyword evidence="2 5" id="KW-0238">DNA-binding</keyword>
<proteinExistence type="predicted"/>
<comment type="caution">
    <text evidence="5">The sequence shown here is derived from an EMBL/GenBank/DDBJ whole genome shotgun (WGS) entry which is preliminary data.</text>
</comment>
<dbReference type="Gene3D" id="1.10.10.60">
    <property type="entry name" value="Homeodomain-like"/>
    <property type="match status" value="1"/>
</dbReference>
<dbReference type="SUPFAM" id="SSF46689">
    <property type="entry name" value="Homeodomain-like"/>
    <property type="match status" value="1"/>
</dbReference>
<dbReference type="Proteomes" id="UP000288716">
    <property type="component" value="Unassembled WGS sequence"/>
</dbReference>
<dbReference type="STRING" id="299467.A0A443S6A8"/>
<dbReference type="InterPro" id="IPR009057">
    <property type="entry name" value="Homeodomain-like_sf"/>
</dbReference>
<accession>A0A443S6A8</accession>
<dbReference type="GO" id="GO:0000977">
    <property type="term" value="F:RNA polymerase II transcription regulatory region sequence-specific DNA binding"/>
    <property type="evidence" value="ECO:0007669"/>
    <property type="project" value="TreeGrafter"/>
</dbReference>
<dbReference type="EMBL" id="NCKV01007282">
    <property type="protein sequence ID" value="RWS23033.1"/>
    <property type="molecule type" value="Genomic_DNA"/>
</dbReference>
<protein>
    <submittedName>
        <fullName evidence="5">Homeobox protein aristaless-like protein</fullName>
    </submittedName>
</protein>
<dbReference type="InterPro" id="IPR050649">
    <property type="entry name" value="Paired_Homeobox_TFs"/>
</dbReference>
<dbReference type="Pfam" id="PF00046">
    <property type="entry name" value="Homeodomain"/>
    <property type="match status" value="1"/>
</dbReference>